<dbReference type="Gene3D" id="3.10.580.10">
    <property type="entry name" value="CBS-domain"/>
    <property type="match status" value="1"/>
</dbReference>
<dbReference type="EMBL" id="CP066681">
    <property type="protein sequence ID" value="QQG36920.1"/>
    <property type="molecule type" value="Genomic_DNA"/>
</dbReference>
<dbReference type="InterPro" id="IPR051257">
    <property type="entry name" value="Diverse_CBS-Domain"/>
</dbReference>
<keyword evidence="1 2" id="KW-0129">CBS domain</keyword>
<dbReference type="InterPro" id="IPR000644">
    <property type="entry name" value="CBS_dom"/>
</dbReference>
<name>A0A7T5R3K7_9BACT</name>
<evidence type="ECO:0000256" key="2">
    <source>
        <dbReference type="PROSITE-ProRule" id="PRU00703"/>
    </source>
</evidence>
<feature type="domain" description="CBS" evidence="3">
    <location>
        <begin position="9"/>
        <end position="67"/>
    </location>
</feature>
<proteinExistence type="predicted"/>
<dbReference type="Pfam" id="PF00571">
    <property type="entry name" value="CBS"/>
    <property type="match status" value="2"/>
</dbReference>
<gene>
    <name evidence="4" type="ORF">HYS17_03875</name>
</gene>
<reference evidence="4 5" key="1">
    <citation type="submission" date="2020-07" db="EMBL/GenBank/DDBJ databases">
        <title>Huge and variable diversity of episymbiotic CPR bacteria and DPANN archaea in groundwater ecosystems.</title>
        <authorList>
            <person name="He C.Y."/>
            <person name="Keren R."/>
            <person name="Whittaker M."/>
            <person name="Farag I.F."/>
            <person name="Doudna J."/>
            <person name="Cate J.H.D."/>
            <person name="Banfield J.F."/>
        </authorList>
    </citation>
    <scope>NUCLEOTIDE SEQUENCE [LARGE SCALE GENOMIC DNA]</scope>
    <source>
        <strain evidence="4">NC_groundwater_70_Ag_B-0.1um_54_66</strain>
    </source>
</reference>
<evidence type="ECO:0000313" key="4">
    <source>
        <dbReference type="EMBL" id="QQG36920.1"/>
    </source>
</evidence>
<dbReference type="PROSITE" id="PS51371">
    <property type="entry name" value="CBS"/>
    <property type="match status" value="2"/>
</dbReference>
<protein>
    <submittedName>
        <fullName evidence="4">CBS domain-containing protein</fullName>
    </submittedName>
</protein>
<dbReference type="Proteomes" id="UP000595362">
    <property type="component" value="Chromosome"/>
</dbReference>
<feature type="domain" description="CBS" evidence="3">
    <location>
        <begin position="75"/>
        <end position="129"/>
    </location>
</feature>
<dbReference type="PANTHER" id="PTHR43080">
    <property type="entry name" value="CBS DOMAIN-CONTAINING PROTEIN CBSX3, MITOCHONDRIAL"/>
    <property type="match status" value="1"/>
</dbReference>
<dbReference type="AlphaFoldDB" id="A0A7T5R3K7"/>
<dbReference type="InterPro" id="IPR046342">
    <property type="entry name" value="CBS_dom_sf"/>
</dbReference>
<evidence type="ECO:0000259" key="3">
    <source>
        <dbReference type="PROSITE" id="PS51371"/>
    </source>
</evidence>
<sequence length="129" mass="14311">MNIADVLARIPDRREIDEDASIMDAIDVMSMTHSTCLLVTDREGHGIGILSEHDIVKAFAAEGDNAKTSYICDYMTTRIIAVHEGDDIETVIDLMTDKNIRHIPVMKEDGEIAGFLSIMELLAARKQHA</sequence>
<dbReference type="PANTHER" id="PTHR43080:SF2">
    <property type="entry name" value="CBS DOMAIN-CONTAINING PROTEIN"/>
    <property type="match status" value="1"/>
</dbReference>
<dbReference type="SMART" id="SM00116">
    <property type="entry name" value="CBS"/>
    <property type="match status" value="2"/>
</dbReference>
<dbReference type="SUPFAM" id="SSF54631">
    <property type="entry name" value="CBS-domain pair"/>
    <property type="match status" value="1"/>
</dbReference>
<organism evidence="4 5">
    <name type="scientific">Micavibrio aeruginosavorus</name>
    <dbReference type="NCBI Taxonomy" id="349221"/>
    <lineage>
        <taxon>Bacteria</taxon>
        <taxon>Pseudomonadati</taxon>
        <taxon>Bdellovibrionota</taxon>
        <taxon>Bdellovibrionia</taxon>
        <taxon>Bdellovibrionales</taxon>
        <taxon>Pseudobdellovibrionaceae</taxon>
        <taxon>Micavibrio</taxon>
    </lineage>
</organism>
<accession>A0A7T5R3K7</accession>
<evidence type="ECO:0000313" key="5">
    <source>
        <dbReference type="Proteomes" id="UP000595362"/>
    </source>
</evidence>
<evidence type="ECO:0000256" key="1">
    <source>
        <dbReference type="ARBA" id="ARBA00023122"/>
    </source>
</evidence>